<feature type="non-terminal residue" evidence="1">
    <location>
        <position position="1"/>
    </location>
</feature>
<proteinExistence type="predicted"/>
<organism evidence="1">
    <name type="scientific">Nothobranchius kuhntae</name>
    <name type="common">Beira killifish</name>
    <dbReference type="NCBI Taxonomy" id="321403"/>
    <lineage>
        <taxon>Eukaryota</taxon>
        <taxon>Metazoa</taxon>
        <taxon>Chordata</taxon>
        <taxon>Craniata</taxon>
        <taxon>Vertebrata</taxon>
        <taxon>Euteleostomi</taxon>
        <taxon>Actinopterygii</taxon>
        <taxon>Neopterygii</taxon>
        <taxon>Teleostei</taxon>
        <taxon>Neoteleostei</taxon>
        <taxon>Acanthomorphata</taxon>
        <taxon>Ovalentaria</taxon>
        <taxon>Atherinomorphae</taxon>
        <taxon>Cyprinodontiformes</taxon>
        <taxon>Nothobranchiidae</taxon>
        <taxon>Nothobranchius</taxon>
    </lineage>
</organism>
<name>A0A1A8IAF5_NOTKU</name>
<dbReference type="EMBL" id="HAED01007612">
    <property type="protein sequence ID" value="SBQ93824.1"/>
    <property type="molecule type" value="Transcribed_RNA"/>
</dbReference>
<dbReference type="AlphaFoldDB" id="A0A1A8IAF5"/>
<reference evidence="1" key="2">
    <citation type="submission" date="2016-06" db="EMBL/GenBank/DDBJ databases">
        <title>The genome of a short-lived fish provides insights into sex chromosome evolution and the genetic control of aging.</title>
        <authorList>
            <person name="Reichwald K."/>
            <person name="Felder M."/>
            <person name="Petzold A."/>
            <person name="Koch P."/>
            <person name="Groth M."/>
            <person name="Platzer M."/>
        </authorList>
    </citation>
    <scope>NUCLEOTIDE SEQUENCE</scope>
    <source>
        <tissue evidence="1">Brain</tissue>
    </source>
</reference>
<accession>A0A1A8IAF5</accession>
<evidence type="ECO:0000313" key="1">
    <source>
        <dbReference type="EMBL" id="SBQ93824.1"/>
    </source>
</evidence>
<protein>
    <submittedName>
        <fullName evidence="1">Uncharacterized protein</fullName>
    </submittedName>
</protein>
<reference evidence="1" key="1">
    <citation type="submission" date="2016-05" db="EMBL/GenBank/DDBJ databases">
        <authorList>
            <person name="Lavstsen T."/>
            <person name="Jespersen J.S."/>
        </authorList>
    </citation>
    <scope>NUCLEOTIDE SEQUENCE</scope>
    <source>
        <tissue evidence="1">Brain</tissue>
    </source>
</reference>
<sequence length="78" mass="8746">NMTKGAVETCHILLIIPQVSAGGRFWRAASCRLSLIYRSSVYKELRDHFTSPDDYSVWVALAFYLSPSRVFSSSCALV</sequence>
<feature type="non-terminal residue" evidence="1">
    <location>
        <position position="78"/>
    </location>
</feature>
<gene>
    <name evidence="1" type="primary">Nfu_g_1_025328</name>
</gene>